<reference evidence="2" key="2">
    <citation type="submission" date="2025-08" db="UniProtKB">
        <authorList>
            <consortium name="Ensembl"/>
        </authorList>
    </citation>
    <scope>IDENTIFICATION</scope>
</reference>
<evidence type="ECO:0000313" key="2">
    <source>
        <dbReference type="Ensembl" id="ENSCSAVP00000017847.1"/>
    </source>
</evidence>
<evidence type="ECO:0000256" key="1">
    <source>
        <dbReference type="SAM" id="MobiDB-lite"/>
    </source>
</evidence>
<feature type="region of interest" description="Disordered" evidence="1">
    <location>
        <begin position="1"/>
        <end position="21"/>
    </location>
</feature>
<dbReference type="HOGENOM" id="CLU_2031800_0_0_1"/>
<dbReference type="Ensembl" id="ENSCSAVT00000018041.1">
    <property type="protein sequence ID" value="ENSCSAVP00000017847.1"/>
    <property type="gene ID" value="ENSCSAVG00000010506.1"/>
</dbReference>
<keyword evidence="3" id="KW-1185">Reference proteome</keyword>
<protein>
    <submittedName>
        <fullName evidence="2">Uncharacterized protein</fullName>
    </submittedName>
</protein>
<sequence>MPLKSNRRKNKSPRRLAPQEEWPSDPLELAHFISQRALWDFYETPTLPSIYYDEVNDVRNGIKSEEGDVYRCRACHIKTYKSFGGLKYHIMQTCDQVPREYYKCLLCDFQDHEQRAIEYHIQ</sequence>
<dbReference type="AlphaFoldDB" id="H2ZJT1"/>
<organism evidence="2 3">
    <name type="scientific">Ciona savignyi</name>
    <name type="common">Pacific transparent sea squirt</name>
    <dbReference type="NCBI Taxonomy" id="51511"/>
    <lineage>
        <taxon>Eukaryota</taxon>
        <taxon>Metazoa</taxon>
        <taxon>Chordata</taxon>
        <taxon>Tunicata</taxon>
        <taxon>Ascidiacea</taxon>
        <taxon>Phlebobranchia</taxon>
        <taxon>Cionidae</taxon>
        <taxon>Ciona</taxon>
    </lineage>
</organism>
<accession>H2ZJT1</accession>
<reference evidence="3" key="1">
    <citation type="submission" date="2003-08" db="EMBL/GenBank/DDBJ databases">
        <authorList>
            <person name="Birren B."/>
            <person name="Nusbaum C."/>
            <person name="Abebe A."/>
            <person name="Abouelleil A."/>
            <person name="Adekoya E."/>
            <person name="Ait-zahra M."/>
            <person name="Allen N."/>
            <person name="Allen T."/>
            <person name="An P."/>
            <person name="Anderson M."/>
            <person name="Anderson S."/>
            <person name="Arachchi H."/>
            <person name="Armbruster J."/>
            <person name="Bachantsang P."/>
            <person name="Baldwin J."/>
            <person name="Barry A."/>
            <person name="Bayul T."/>
            <person name="Blitshsteyn B."/>
            <person name="Bloom T."/>
            <person name="Blye J."/>
            <person name="Boguslavskiy L."/>
            <person name="Borowsky M."/>
            <person name="Boukhgalter B."/>
            <person name="Brunache A."/>
            <person name="Butler J."/>
            <person name="Calixte N."/>
            <person name="Calvo S."/>
            <person name="Camarata J."/>
            <person name="Campo K."/>
            <person name="Chang J."/>
            <person name="Cheshatsang Y."/>
            <person name="Citroen M."/>
            <person name="Collymore A."/>
            <person name="Considine T."/>
            <person name="Cook A."/>
            <person name="Cooke P."/>
            <person name="Corum B."/>
            <person name="Cuomo C."/>
            <person name="David R."/>
            <person name="Dawoe T."/>
            <person name="Degray S."/>
            <person name="Dodge S."/>
            <person name="Dooley K."/>
            <person name="Dorje P."/>
            <person name="Dorjee K."/>
            <person name="Dorris L."/>
            <person name="Duffey N."/>
            <person name="Dupes A."/>
            <person name="Elkins T."/>
            <person name="Engels R."/>
            <person name="Erickson J."/>
            <person name="Farina A."/>
            <person name="Faro S."/>
            <person name="Ferreira P."/>
            <person name="Fischer H."/>
            <person name="Fitzgerald M."/>
            <person name="Foley K."/>
            <person name="Gage D."/>
            <person name="Galagan J."/>
            <person name="Gearin G."/>
            <person name="Gnerre S."/>
            <person name="Gnirke A."/>
            <person name="Goyette A."/>
            <person name="Graham J."/>
            <person name="Grandbois E."/>
            <person name="Gyaltsen K."/>
            <person name="Hafez N."/>
            <person name="Hagopian D."/>
            <person name="Hagos B."/>
            <person name="Hall J."/>
            <person name="Hatcher B."/>
            <person name="Heller A."/>
            <person name="Higgins H."/>
            <person name="Honan T."/>
            <person name="Horn A."/>
            <person name="Houde N."/>
            <person name="Hughes L."/>
            <person name="Hulme W."/>
            <person name="Husby E."/>
            <person name="Iliev I."/>
            <person name="Jaffe D."/>
            <person name="Jones C."/>
            <person name="Kamal M."/>
            <person name="Kamat A."/>
            <person name="Kamvysselis M."/>
            <person name="Karlsson E."/>
            <person name="Kells C."/>
            <person name="Kieu A."/>
            <person name="Kisner P."/>
            <person name="Kodira C."/>
            <person name="Kulbokas E."/>
            <person name="Labutti K."/>
            <person name="Lama D."/>
            <person name="Landers T."/>
            <person name="Leger J."/>
            <person name="Levine S."/>
            <person name="Lewis D."/>
            <person name="Lewis T."/>
            <person name="Lindblad-toh K."/>
            <person name="Liu X."/>
            <person name="Lokyitsang T."/>
            <person name="Lokyitsang Y."/>
            <person name="Lucien O."/>
            <person name="Lui A."/>
            <person name="Ma L.J."/>
            <person name="Mabbitt R."/>
            <person name="Macdonald J."/>
            <person name="Maclean C."/>
            <person name="Major J."/>
            <person name="Manning J."/>
            <person name="Marabella R."/>
            <person name="Maru K."/>
            <person name="Matthews C."/>
            <person name="Mauceli E."/>
            <person name="Mccarthy M."/>
            <person name="Mcdonough S."/>
            <person name="Mcghee T."/>
            <person name="Meldrim J."/>
            <person name="Meneus L."/>
            <person name="Mesirov J."/>
            <person name="Mihalev A."/>
            <person name="Mihova T."/>
            <person name="Mikkelsen T."/>
            <person name="Mlenga V."/>
            <person name="Moru K."/>
            <person name="Mozes J."/>
            <person name="Mulrain L."/>
            <person name="Munson G."/>
            <person name="Naylor J."/>
            <person name="Newes C."/>
            <person name="Nguyen C."/>
            <person name="Nguyen N."/>
            <person name="Nguyen T."/>
            <person name="Nicol R."/>
            <person name="Nielsen C."/>
            <person name="Nizzari M."/>
            <person name="Norbu C."/>
            <person name="Norbu N."/>
            <person name="O'donnell P."/>
            <person name="Okoawo O."/>
            <person name="O'leary S."/>
            <person name="Omotosho B."/>
            <person name="O'neill K."/>
            <person name="Osman S."/>
            <person name="Parker S."/>
            <person name="Perrin D."/>
            <person name="Phunkhang P."/>
            <person name="Piqani B."/>
            <person name="Purcell S."/>
            <person name="Rachupka T."/>
            <person name="Ramasamy U."/>
            <person name="Rameau R."/>
            <person name="Ray V."/>
            <person name="Raymond C."/>
            <person name="Retta R."/>
            <person name="Richardson S."/>
            <person name="Rise C."/>
            <person name="Rodriguez J."/>
            <person name="Rogers J."/>
            <person name="Rogov P."/>
            <person name="Rutman M."/>
            <person name="Schupbach R."/>
            <person name="Seaman C."/>
            <person name="Settipalli S."/>
            <person name="Sharpe T."/>
            <person name="Sheridan J."/>
            <person name="Sherpa N."/>
            <person name="Shi J."/>
            <person name="Smirnov S."/>
            <person name="Smith C."/>
            <person name="Sougnez C."/>
            <person name="Spencer B."/>
            <person name="Stalker J."/>
            <person name="Stange-thomann N."/>
            <person name="Stavropoulos S."/>
            <person name="Stetson K."/>
            <person name="Stone C."/>
            <person name="Stone S."/>
            <person name="Stubbs M."/>
            <person name="Talamas J."/>
            <person name="Tchuinga P."/>
            <person name="Tenzing P."/>
            <person name="Tesfaye S."/>
            <person name="Theodore J."/>
            <person name="Thoulutsang Y."/>
            <person name="Topham K."/>
            <person name="Towey S."/>
            <person name="Tsamla T."/>
            <person name="Tsomo N."/>
            <person name="Vallee D."/>
            <person name="Vassiliev H."/>
            <person name="Venkataraman V."/>
            <person name="Vinson J."/>
            <person name="Vo A."/>
            <person name="Wade C."/>
            <person name="Wang S."/>
            <person name="Wangchuk T."/>
            <person name="Wangdi T."/>
            <person name="Whittaker C."/>
            <person name="Wilkinson J."/>
            <person name="Wu Y."/>
            <person name="Wyman D."/>
            <person name="Yadav S."/>
            <person name="Yang S."/>
            <person name="Yang X."/>
            <person name="Yeager S."/>
            <person name="Yee E."/>
            <person name="Young G."/>
            <person name="Zainoun J."/>
            <person name="Zembeck L."/>
            <person name="Zimmer A."/>
            <person name="Zody M."/>
            <person name="Lander E."/>
        </authorList>
    </citation>
    <scope>NUCLEOTIDE SEQUENCE [LARGE SCALE GENOMIC DNA]</scope>
</reference>
<feature type="compositionally biased region" description="Basic residues" evidence="1">
    <location>
        <begin position="1"/>
        <end position="14"/>
    </location>
</feature>
<dbReference type="Proteomes" id="UP000007875">
    <property type="component" value="Unassembled WGS sequence"/>
</dbReference>
<proteinExistence type="predicted"/>
<evidence type="ECO:0000313" key="3">
    <source>
        <dbReference type="Proteomes" id="UP000007875"/>
    </source>
</evidence>
<reference evidence="2" key="3">
    <citation type="submission" date="2025-09" db="UniProtKB">
        <authorList>
            <consortium name="Ensembl"/>
        </authorList>
    </citation>
    <scope>IDENTIFICATION</scope>
</reference>
<name>H2ZJT1_CIOSA</name>